<dbReference type="AlphaFoldDB" id="A0A1D3L7H9"/>
<evidence type="ECO:0000313" key="2">
    <source>
        <dbReference type="Proteomes" id="UP000195489"/>
    </source>
</evidence>
<sequence length="174" mass="19990">YLARVYAPFLVIMEHGNIHQTARTPRKRFAVAAKIKNNKFNTIWDYNDKKKLDDTFIIGYLARVYAPFLVIMEHGNIHQTARTPRKRFAVAAKIKVSNDTTVIVCPTRTINFFGAIVKKTNLIEFFEMTRRIETDINAEQALVNLCSNIAGFIIKHRDDSVEVTYINAVSNLKK</sequence>
<reference evidence="1 2" key="1">
    <citation type="submission" date="2016-08" db="EMBL/GenBank/DDBJ databases">
        <authorList>
            <consortium name="Pathogen Informatics"/>
        </authorList>
    </citation>
    <scope>NUCLEOTIDE SEQUENCE [LARGE SCALE GENOMIC DNA]</scope>
    <source>
        <strain evidence="1 2">CB</strain>
    </source>
</reference>
<gene>
    <name evidence="1" type="ORF">PCHCB_000502200</name>
</gene>
<accession>A0A1D3L7H9</accession>
<dbReference type="Proteomes" id="UP000195489">
    <property type="component" value="Unassembled WGS sequence"/>
</dbReference>
<proteinExistence type="predicted"/>
<organism evidence="1 2">
    <name type="scientific">Plasmodium chabaudi chabaudi</name>
    <dbReference type="NCBI Taxonomy" id="31271"/>
    <lineage>
        <taxon>Eukaryota</taxon>
        <taxon>Sar</taxon>
        <taxon>Alveolata</taxon>
        <taxon>Apicomplexa</taxon>
        <taxon>Aconoidasida</taxon>
        <taxon>Haemosporida</taxon>
        <taxon>Plasmodiidae</taxon>
        <taxon>Plasmodium</taxon>
        <taxon>Plasmodium (Vinckeia)</taxon>
    </lineage>
</organism>
<dbReference type="EMBL" id="FMIM01000079">
    <property type="protein sequence ID" value="SCL84064.1"/>
    <property type="molecule type" value="Genomic_DNA"/>
</dbReference>
<feature type="non-terminal residue" evidence="1">
    <location>
        <position position="1"/>
    </location>
</feature>
<evidence type="ECO:0008006" key="3">
    <source>
        <dbReference type="Google" id="ProtNLM"/>
    </source>
</evidence>
<feature type="non-terminal residue" evidence="1">
    <location>
        <position position="174"/>
    </location>
</feature>
<protein>
    <recommendedName>
        <fullName evidence="3">Fam-a protein</fullName>
    </recommendedName>
</protein>
<evidence type="ECO:0000313" key="1">
    <source>
        <dbReference type="EMBL" id="SCL84064.1"/>
    </source>
</evidence>
<name>A0A1D3L7H9_PLACU</name>